<feature type="region of interest" description="Disordered" evidence="1">
    <location>
        <begin position="292"/>
        <end position="342"/>
    </location>
</feature>
<feature type="compositionally biased region" description="Basic and acidic residues" evidence="1">
    <location>
        <begin position="637"/>
        <end position="668"/>
    </location>
</feature>
<gene>
    <name evidence="3" type="ORF">QBC46DRAFT_290555</name>
</gene>
<comment type="caution">
    <text evidence="3">The sequence shown here is derived from an EMBL/GenBank/DDBJ whole genome shotgun (WGS) entry which is preliminary data.</text>
</comment>
<feature type="compositionally biased region" description="Basic and acidic residues" evidence="1">
    <location>
        <begin position="484"/>
        <end position="504"/>
    </location>
</feature>
<dbReference type="PANTHER" id="PTHR42081:SF1">
    <property type="entry name" value="ZINC FINGER PROTEIN DHHC DOMAIN CONTAINING PROTEIN"/>
    <property type="match status" value="1"/>
</dbReference>
<dbReference type="Pfam" id="PF26118">
    <property type="entry name" value="DUF8035"/>
    <property type="match status" value="1"/>
</dbReference>
<feature type="compositionally biased region" description="Basic and acidic residues" evidence="1">
    <location>
        <begin position="553"/>
        <end position="565"/>
    </location>
</feature>
<feature type="compositionally biased region" description="Basic and acidic residues" evidence="1">
    <location>
        <begin position="215"/>
        <end position="238"/>
    </location>
</feature>
<feature type="compositionally biased region" description="Basic and acidic residues" evidence="1">
    <location>
        <begin position="386"/>
        <end position="424"/>
    </location>
</feature>
<protein>
    <recommendedName>
        <fullName evidence="2">DUF8035 domain-containing protein</fullName>
    </recommendedName>
</protein>
<feature type="non-terminal residue" evidence="3">
    <location>
        <position position="758"/>
    </location>
</feature>
<feature type="compositionally biased region" description="Basic and acidic residues" evidence="1">
    <location>
        <begin position="430"/>
        <end position="467"/>
    </location>
</feature>
<feature type="region of interest" description="Disordered" evidence="1">
    <location>
        <begin position="386"/>
        <end position="711"/>
    </location>
</feature>
<feature type="region of interest" description="Disordered" evidence="1">
    <location>
        <begin position="1"/>
        <end position="25"/>
    </location>
</feature>
<organism evidence="3 4">
    <name type="scientific">Diplogelasinospora grovesii</name>
    <dbReference type="NCBI Taxonomy" id="303347"/>
    <lineage>
        <taxon>Eukaryota</taxon>
        <taxon>Fungi</taxon>
        <taxon>Dikarya</taxon>
        <taxon>Ascomycota</taxon>
        <taxon>Pezizomycotina</taxon>
        <taxon>Sordariomycetes</taxon>
        <taxon>Sordariomycetidae</taxon>
        <taxon>Sordariales</taxon>
        <taxon>Diplogelasinosporaceae</taxon>
        <taxon>Diplogelasinospora</taxon>
    </lineage>
</organism>
<evidence type="ECO:0000259" key="2">
    <source>
        <dbReference type="Pfam" id="PF26118"/>
    </source>
</evidence>
<evidence type="ECO:0000313" key="4">
    <source>
        <dbReference type="Proteomes" id="UP001303473"/>
    </source>
</evidence>
<feature type="compositionally biased region" description="Basic and acidic residues" evidence="1">
    <location>
        <begin position="512"/>
        <end position="538"/>
    </location>
</feature>
<name>A0AAN6N8Y0_9PEZI</name>
<keyword evidence="4" id="KW-1185">Reference proteome</keyword>
<feature type="domain" description="DUF8035" evidence="2">
    <location>
        <begin position="707"/>
        <end position="758"/>
    </location>
</feature>
<feature type="compositionally biased region" description="Basic and acidic residues" evidence="1">
    <location>
        <begin position="612"/>
        <end position="626"/>
    </location>
</feature>
<feature type="region of interest" description="Disordered" evidence="1">
    <location>
        <begin position="175"/>
        <end position="270"/>
    </location>
</feature>
<feature type="compositionally biased region" description="Polar residues" evidence="1">
    <location>
        <begin position="142"/>
        <end position="159"/>
    </location>
</feature>
<accession>A0AAN6N8Y0</accession>
<feature type="compositionally biased region" description="Low complexity" evidence="1">
    <location>
        <begin position="583"/>
        <end position="593"/>
    </location>
</feature>
<dbReference type="AlphaFoldDB" id="A0AAN6N8Y0"/>
<proteinExistence type="predicted"/>
<sequence length="758" mass="85700">MADPNRHRYSNAPGRRSPVYNPARASMPVTSVGYSSLYGGDIHVLPTSRHESLSRPPAGDYRPTAVPVATTTYAVRKEPLSRSTSVKENGNRAHRSSTIDLSAKRPIIVTTKHAPSASQPSAGVRSGSPSRDPYRSSDEGTYYSQPASSINRSRSTTRAPFSAAMEDDEYQRLKERTEHDRLVRPRQGALYANVPHRSSTLDYGSEGYEYTKPSDLARYDLDNDQRRRTRRDSIDRYYRPSVSITSDIGRPYEQNERRPRGPPPTTWGLDKINRAPVVAPVYDAPGMRMPIPPAAPLAPDPARRSSHLDLPGSPTRDTVRPRPVSLIHDAPGRSSHHDDYYRGREDDLMQREMRENRDYEYFQDDSVTARGFGIRVDPKEIEDHYRAAADARHRDERRERRDGRKEFDDHEPRRRSDDDFEHRERKYNRDHRVDDDHVRDRRDAKTKERASSEDEHSSRREKMRDKVAAGIGIAAASLGLGSAAKERDDKDKEDISSPRRRRDDEDFDDYEMVERPRKEAPAETEPESRHRNTRETEARLNGNPATDAAAVPPRDHSSSADEGKTAARRRPRASSAFDPTDTAGLLALKAQLAAEEEKKKVAANEVPSIREPSPERKAPPADRLEGDGDSAAMDASDDSRGRELAPPAREEKQVRVVSPPRDREEKKPIKGILKQPKPQFPEEPNPIREGVAPHKDDKTKANVPPGARWTKISRKMVNPEALTIGKERFEVRDEFVIVLRVLSKEEIQAYAAATAQLR</sequence>
<dbReference type="Proteomes" id="UP001303473">
    <property type="component" value="Unassembled WGS sequence"/>
</dbReference>
<dbReference type="PANTHER" id="PTHR42081">
    <property type="entry name" value="ZINC FINGER PROTEIN DHHC DOMAIN CONTAINING PROTEIN"/>
    <property type="match status" value="1"/>
</dbReference>
<evidence type="ECO:0000313" key="3">
    <source>
        <dbReference type="EMBL" id="KAK3939447.1"/>
    </source>
</evidence>
<reference evidence="4" key="1">
    <citation type="journal article" date="2023" name="Mol. Phylogenet. Evol.">
        <title>Genome-scale phylogeny and comparative genomics of the fungal order Sordariales.</title>
        <authorList>
            <person name="Hensen N."/>
            <person name="Bonometti L."/>
            <person name="Westerberg I."/>
            <person name="Brannstrom I.O."/>
            <person name="Guillou S."/>
            <person name="Cros-Aarteil S."/>
            <person name="Calhoun S."/>
            <person name="Haridas S."/>
            <person name="Kuo A."/>
            <person name="Mondo S."/>
            <person name="Pangilinan J."/>
            <person name="Riley R."/>
            <person name="LaButti K."/>
            <person name="Andreopoulos B."/>
            <person name="Lipzen A."/>
            <person name="Chen C."/>
            <person name="Yan M."/>
            <person name="Daum C."/>
            <person name="Ng V."/>
            <person name="Clum A."/>
            <person name="Steindorff A."/>
            <person name="Ohm R.A."/>
            <person name="Martin F."/>
            <person name="Silar P."/>
            <person name="Natvig D.O."/>
            <person name="Lalanne C."/>
            <person name="Gautier V."/>
            <person name="Ament-Velasquez S.L."/>
            <person name="Kruys A."/>
            <person name="Hutchinson M.I."/>
            <person name="Powell A.J."/>
            <person name="Barry K."/>
            <person name="Miller A.N."/>
            <person name="Grigoriev I.V."/>
            <person name="Debuchy R."/>
            <person name="Gladieux P."/>
            <person name="Hiltunen Thoren M."/>
            <person name="Johannesson H."/>
        </authorList>
    </citation>
    <scope>NUCLEOTIDE SEQUENCE [LARGE SCALE GENOMIC DNA]</scope>
    <source>
        <strain evidence="4">CBS 340.73</strain>
    </source>
</reference>
<feature type="region of interest" description="Disordered" evidence="1">
    <location>
        <begin position="72"/>
        <end position="162"/>
    </location>
</feature>
<dbReference type="InterPro" id="IPR058348">
    <property type="entry name" value="DUF8035"/>
</dbReference>
<dbReference type="EMBL" id="MU853811">
    <property type="protein sequence ID" value="KAK3939447.1"/>
    <property type="molecule type" value="Genomic_DNA"/>
</dbReference>
<feature type="compositionally biased region" description="Basic and acidic residues" evidence="1">
    <location>
        <begin position="691"/>
        <end position="700"/>
    </location>
</feature>
<evidence type="ECO:0000256" key="1">
    <source>
        <dbReference type="SAM" id="MobiDB-lite"/>
    </source>
</evidence>
<feature type="compositionally biased region" description="Low complexity" evidence="1">
    <location>
        <begin position="468"/>
        <end position="483"/>
    </location>
</feature>